<reference evidence="6 7" key="1">
    <citation type="submission" date="2020-04" db="EMBL/GenBank/DDBJ databases">
        <authorList>
            <person name="De Canck E."/>
        </authorList>
    </citation>
    <scope>NUCLEOTIDE SEQUENCE [LARGE SCALE GENOMIC DNA]</scope>
    <source>
        <strain evidence="6 7">LMG 24238</strain>
    </source>
</reference>
<dbReference type="SMART" id="SM00028">
    <property type="entry name" value="TPR"/>
    <property type="match status" value="4"/>
</dbReference>
<keyword evidence="2" id="KW-0677">Repeat</keyword>
<dbReference type="InterPro" id="IPR013105">
    <property type="entry name" value="TPR_2"/>
</dbReference>
<dbReference type="EMBL" id="CADIKC010000009">
    <property type="protein sequence ID" value="CAB3732134.1"/>
    <property type="molecule type" value="Genomic_DNA"/>
</dbReference>
<accession>A0A6J5CAH8</accession>
<dbReference type="GeneID" id="97044431"/>
<feature type="compositionally biased region" description="Low complexity" evidence="5">
    <location>
        <begin position="521"/>
        <end position="534"/>
    </location>
</feature>
<dbReference type="SUPFAM" id="SSF52540">
    <property type="entry name" value="P-loop containing nucleoside triphosphate hydrolases"/>
    <property type="match status" value="1"/>
</dbReference>
<dbReference type="Gene3D" id="1.25.40.10">
    <property type="entry name" value="Tetratricopeptide repeat domain"/>
    <property type="match status" value="1"/>
</dbReference>
<evidence type="ECO:0000256" key="5">
    <source>
        <dbReference type="SAM" id="MobiDB-lite"/>
    </source>
</evidence>
<keyword evidence="3 4" id="KW-0802">TPR repeat</keyword>
<dbReference type="PANTHER" id="PTHR12788">
    <property type="entry name" value="PROTEIN-TYROSINE SULFOTRANSFERASE 2"/>
    <property type="match status" value="1"/>
</dbReference>
<evidence type="ECO:0000313" key="7">
    <source>
        <dbReference type="Proteomes" id="UP000494255"/>
    </source>
</evidence>
<keyword evidence="1" id="KW-0808">Transferase</keyword>
<dbReference type="Pfam" id="PF13469">
    <property type="entry name" value="Sulfotransfer_3"/>
    <property type="match status" value="1"/>
</dbReference>
<feature type="repeat" description="TPR" evidence="4">
    <location>
        <begin position="10"/>
        <end position="43"/>
    </location>
</feature>
<organism evidence="6 7">
    <name type="scientific">Paraburkholderia sediminicola</name>
    <dbReference type="NCBI Taxonomy" id="458836"/>
    <lineage>
        <taxon>Bacteria</taxon>
        <taxon>Pseudomonadati</taxon>
        <taxon>Pseudomonadota</taxon>
        <taxon>Betaproteobacteria</taxon>
        <taxon>Burkholderiales</taxon>
        <taxon>Burkholderiaceae</taxon>
        <taxon>Paraburkholderia</taxon>
    </lineage>
</organism>
<dbReference type="Proteomes" id="UP000494255">
    <property type="component" value="Unassembled WGS sequence"/>
</dbReference>
<sequence length="534" mass="58925">MKHDPQPATASAWRAEGDACAARGDLPAALQCFDAARSLDPADVVVLERLAATLAALNRFPEAVVRYHEGIGLDPRNTDLRHGLGWSLEQMHRLEQAIDAYREAVRLNPKADGSYNNMGNCLQSLGRFDESHEAYRHAIEAAPQVPLYYRNFVQSKRLDADDPVFAALEQLVGDAASLTPANQAEIHFAYGQALSDLGRNDASFDHFLKGNALYRAGVRYDEAASLGLFAHLPELLTSELLAAKHGQGDTSDAPIFIVGMPRSGSTLIEQILASHPQVFGAGERTEFGEALVNGIGRDLDDPLRIDIEALHGVGPAQLRTLGADYLRRIRTSLPEMQNATPGYSRFTDKYPFNFINVGLIHLALPNARFIHSSRSPLQSCLSIFSRIFHDVPFSYDLGELGRYYRAYDALMAHWQRVLPEGTMIEVKYEELIEDFEGNVRRLLAHCGLDWDERCLAFHQTTRQVNTASAAQVRRPLYKTSLQRWQPRQALLQPLFDGLGPDLAPAGSVSGQERAPLADAGTAANTAANTTERKS</sequence>
<dbReference type="AlphaFoldDB" id="A0A6J5CAH8"/>
<feature type="region of interest" description="Disordered" evidence="5">
    <location>
        <begin position="502"/>
        <end position="534"/>
    </location>
</feature>
<dbReference type="InterPro" id="IPR026634">
    <property type="entry name" value="TPST-like"/>
</dbReference>
<feature type="repeat" description="TPR" evidence="4">
    <location>
        <begin position="78"/>
        <end position="111"/>
    </location>
</feature>
<name>A0A6J5CAH8_9BURK</name>
<gene>
    <name evidence="6" type="ORF">LMG24238_05849</name>
</gene>
<dbReference type="GO" id="GO:0008476">
    <property type="term" value="F:protein-tyrosine sulfotransferase activity"/>
    <property type="evidence" value="ECO:0007669"/>
    <property type="project" value="InterPro"/>
</dbReference>
<evidence type="ECO:0000256" key="2">
    <source>
        <dbReference type="ARBA" id="ARBA00022737"/>
    </source>
</evidence>
<dbReference type="SUPFAM" id="SSF48452">
    <property type="entry name" value="TPR-like"/>
    <property type="match status" value="1"/>
</dbReference>
<protein>
    <submittedName>
        <fullName evidence="6">Uncharacterized protein</fullName>
    </submittedName>
</protein>
<keyword evidence="7" id="KW-1185">Reference proteome</keyword>
<evidence type="ECO:0000256" key="1">
    <source>
        <dbReference type="ARBA" id="ARBA00022679"/>
    </source>
</evidence>
<dbReference type="RefSeq" id="WP_175053534.1">
    <property type="nucleotide sequence ID" value="NZ_CADIKC010000009.1"/>
</dbReference>
<dbReference type="Gene3D" id="3.40.50.300">
    <property type="entry name" value="P-loop containing nucleotide triphosphate hydrolases"/>
    <property type="match status" value="1"/>
</dbReference>
<proteinExistence type="predicted"/>
<dbReference type="Pfam" id="PF07719">
    <property type="entry name" value="TPR_2"/>
    <property type="match status" value="2"/>
</dbReference>
<feature type="repeat" description="TPR" evidence="4">
    <location>
        <begin position="112"/>
        <end position="145"/>
    </location>
</feature>
<dbReference type="InterPro" id="IPR011990">
    <property type="entry name" value="TPR-like_helical_dom_sf"/>
</dbReference>
<evidence type="ECO:0000256" key="4">
    <source>
        <dbReference type="PROSITE-ProRule" id="PRU00339"/>
    </source>
</evidence>
<dbReference type="InterPro" id="IPR019734">
    <property type="entry name" value="TPR_rpt"/>
</dbReference>
<dbReference type="InterPro" id="IPR027417">
    <property type="entry name" value="P-loop_NTPase"/>
</dbReference>
<evidence type="ECO:0000256" key="3">
    <source>
        <dbReference type="ARBA" id="ARBA00022803"/>
    </source>
</evidence>
<evidence type="ECO:0000313" key="6">
    <source>
        <dbReference type="EMBL" id="CAB3732134.1"/>
    </source>
</evidence>
<dbReference type="PROSITE" id="PS50005">
    <property type="entry name" value="TPR"/>
    <property type="match status" value="3"/>
</dbReference>
<dbReference type="PANTHER" id="PTHR12788:SF10">
    <property type="entry name" value="PROTEIN-TYROSINE SULFOTRANSFERASE"/>
    <property type="match status" value="1"/>
</dbReference>
<dbReference type="Pfam" id="PF13432">
    <property type="entry name" value="TPR_16"/>
    <property type="match status" value="1"/>
</dbReference>